<dbReference type="RefSeq" id="XP_004259619.1">
    <property type="nucleotide sequence ID" value="XM_004259571.1"/>
</dbReference>
<feature type="compositionally biased region" description="Basic and acidic residues" evidence="1">
    <location>
        <begin position="372"/>
        <end position="403"/>
    </location>
</feature>
<dbReference type="AlphaFoldDB" id="A0A0A1UC73"/>
<feature type="region of interest" description="Disordered" evidence="1">
    <location>
        <begin position="361"/>
        <end position="407"/>
    </location>
</feature>
<dbReference type="GeneID" id="14891855"/>
<dbReference type="Proteomes" id="UP000014680">
    <property type="component" value="Unassembled WGS sequence"/>
</dbReference>
<proteinExistence type="predicted"/>
<dbReference type="VEuPathDB" id="AmoebaDB:EIN_507490"/>
<evidence type="ECO:0000313" key="3">
    <source>
        <dbReference type="Proteomes" id="UP000014680"/>
    </source>
</evidence>
<name>A0A0A1UC73_ENTIV</name>
<reference evidence="2 3" key="1">
    <citation type="submission" date="2012-10" db="EMBL/GenBank/DDBJ databases">
        <authorList>
            <person name="Zafar N."/>
            <person name="Inman J."/>
            <person name="Hall N."/>
            <person name="Lorenzi H."/>
            <person name="Caler E."/>
        </authorList>
    </citation>
    <scope>NUCLEOTIDE SEQUENCE [LARGE SCALE GENOMIC DNA]</scope>
    <source>
        <strain evidence="2 3">IP1</strain>
    </source>
</reference>
<accession>A0A0A1UC73</accession>
<feature type="region of interest" description="Disordered" evidence="1">
    <location>
        <begin position="323"/>
        <end position="345"/>
    </location>
</feature>
<sequence>MTEIDVYLALKNVPNVNSYFESLNKSLDEHLITPQPTLPLDLSTLDFETSIQKLNEFLTLEEICEENCLTFSKSIKRVLAVLSDVTSLCKLVKAKCEEDGKHIVTARNTAIQMVIEKEKSRCDKELATNTLRKAQIKVDFEDKVSELTQKMKNSIFPLNFDYMNFFDKIEPPKIVVNHNIVENLIPTVITAENSLKVDQLENLENDVQQPKLLKVFKSTQTEDCNTKVINLEHTEHVTKNTNLFPSKNFNQSETIDKQNDMNKQKNTHDNLSDKNTLKNKDEDKHEKKTLVLKKVNTDPINNGLKLHSESDEISDMLHENFSQSVPQTTSDAFKPSNKENTEKMKKSEFSLTEEDLIDDLDFLPSNPFVPTEDSKDSKEKTLSEISKKHPESSKSSKESREDTEVMGGQLPRVKDKKCYISPGVLTMEDKAQIFAWSRRSVGRVLFDYASDLPKRTPKALVENLKGVRGFVIVIYSQDANNVFGVVVTKPAEKPGFFVRDEKCCIFSLKREGIVKRKKFEILSDCANFAFLVGKERSTKFFDVGKGDIKIWRNKEEKLISASKRRSFEYGKESKTVTGKNELYEIEIQGFTVFELEKE</sequence>
<feature type="region of interest" description="Disordered" evidence="1">
    <location>
        <begin position="255"/>
        <end position="294"/>
    </location>
</feature>
<evidence type="ECO:0000256" key="1">
    <source>
        <dbReference type="SAM" id="MobiDB-lite"/>
    </source>
</evidence>
<organism evidence="2 3">
    <name type="scientific">Entamoeba invadens IP1</name>
    <dbReference type="NCBI Taxonomy" id="370355"/>
    <lineage>
        <taxon>Eukaryota</taxon>
        <taxon>Amoebozoa</taxon>
        <taxon>Evosea</taxon>
        <taxon>Archamoebae</taxon>
        <taxon>Mastigamoebida</taxon>
        <taxon>Entamoebidae</taxon>
        <taxon>Entamoeba</taxon>
    </lineage>
</organism>
<dbReference type="KEGG" id="eiv:EIN_507490"/>
<evidence type="ECO:0000313" key="2">
    <source>
        <dbReference type="EMBL" id="ELP92848.1"/>
    </source>
</evidence>
<feature type="compositionally biased region" description="Basic and acidic residues" evidence="1">
    <location>
        <begin position="336"/>
        <end position="345"/>
    </location>
</feature>
<dbReference type="EMBL" id="KB206320">
    <property type="protein sequence ID" value="ELP92848.1"/>
    <property type="molecule type" value="Genomic_DNA"/>
</dbReference>
<keyword evidence="3" id="KW-1185">Reference proteome</keyword>
<protein>
    <submittedName>
        <fullName evidence="2">Uncharacterized protein</fullName>
    </submittedName>
</protein>
<feature type="compositionally biased region" description="Basic and acidic residues" evidence="1">
    <location>
        <begin position="255"/>
        <end position="289"/>
    </location>
</feature>
<gene>
    <name evidence="2" type="ORF">EIN_507490</name>
</gene>